<feature type="domain" description="Transcription activator GCR1-like" evidence="2">
    <location>
        <begin position="93"/>
        <end position="169"/>
    </location>
</feature>
<keyword evidence="4" id="KW-1185">Reference proteome</keyword>
<evidence type="ECO:0000313" key="4">
    <source>
        <dbReference type="Proteomes" id="UP000192927"/>
    </source>
</evidence>
<evidence type="ECO:0000256" key="1">
    <source>
        <dbReference type="SAM" id="MobiDB-lite"/>
    </source>
</evidence>
<feature type="region of interest" description="Disordered" evidence="1">
    <location>
        <begin position="46"/>
        <end position="71"/>
    </location>
</feature>
<accession>A0A1W5CVS4</accession>
<protein>
    <submittedName>
        <fullName evidence="3">Transcription activator, osmotic-stress induced</fullName>
    </submittedName>
</protein>
<sequence length="234" mass="25994">MFRVKCFVHCHSFDKNGLVQAAKFSGERQTLLATINRLIAGGPAQNASGTSFSPRQGTARTSSAAQAPSAARAGASGEEYVRCSIPMEPVSGSLTSILSCWKEYKYSTAERPSIRRLIDDHGTDWHSSRYKYHRKKWNLKKRIISAVEAIQSIKQMSSEEAVNLLEKKRDKSVNLFAQTLPTLSDEVDVAGKCRSSSGKWRPLCQGDHLYDDIYSVYLDALQSVQICEQLLTAV</sequence>
<feature type="compositionally biased region" description="Polar residues" evidence="1">
    <location>
        <begin position="46"/>
        <end position="56"/>
    </location>
</feature>
<dbReference type="EMBL" id="FWEW01000484">
    <property type="protein sequence ID" value="SLM34984.1"/>
    <property type="molecule type" value="Genomic_DNA"/>
</dbReference>
<dbReference type="Pfam" id="PF12550">
    <property type="entry name" value="GCR1_C"/>
    <property type="match status" value="1"/>
</dbReference>
<organism evidence="3 4">
    <name type="scientific">Lasallia pustulata</name>
    <dbReference type="NCBI Taxonomy" id="136370"/>
    <lineage>
        <taxon>Eukaryota</taxon>
        <taxon>Fungi</taxon>
        <taxon>Dikarya</taxon>
        <taxon>Ascomycota</taxon>
        <taxon>Pezizomycotina</taxon>
        <taxon>Lecanoromycetes</taxon>
        <taxon>OSLEUM clade</taxon>
        <taxon>Umbilicariomycetidae</taxon>
        <taxon>Umbilicariales</taxon>
        <taxon>Umbilicariaceae</taxon>
        <taxon>Lasallia</taxon>
    </lineage>
</organism>
<dbReference type="Proteomes" id="UP000192927">
    <property type="component" value="Unassembled WGS sequence"/>
</dbReference>
<dbReference type="AlphaFoldDB" id="A0A1W5CVS4"/>
<evidence type="ECO:0000259" key="2">
    <source>
        <dbReference type="Pfam" id="PF12550"/>
    </source>
</evidence>
<proteinExistence type="predicted"/>
<reference evidence="4" key="1">
    <citation type="submission" date="2017-03" db="EMBL/GenBank/DDBJ databases">
        <authorList>
            <person name="Sharma R."/>
            <person name="Thines M."/>
        </authorList>
    </citation>
    <scope>NUCLEOTIDE SEQUENCE [LARGE SCALE GENOMIC DNA]</scope>
</reference>
<feature type="compositionally biased region" description="Low complexity" evidence="1">
    <location>
        <begin position="58"/>
        <end position="71"/>
    </location>
</feature>
<dbReference type="InterPro" id="IPR022210">
    <property type="entry name" value="TF_GCR1-like"/>
</dbReference>
<evidence type="ECO:0000313" key="3">
    <source>
        <dbReference type="EMBL" id="SLM34984.1"/>
    </source>
</evidence>
<name>A0A1W5CVS4_9LECA</name>